<accession>A0A914HRK3</accession>
<evidence type="ECO:0000313" key="3">
    <source>
        <dbReference type="WBParaSite" id="Gr19_v10_g3584.t1"/>
    </source>
</evidence>
<feature type="signal peptide" evidence="1">
    <location>
        <begin position="1"/>
        <end position="27"/>
    </location>
</feature>
<sequence>MYFAKFLQIWALIGLFHLESTSTGADATSVSLDGSDDYSGRVKRQRNTAGLEEFWEWKTGKAVTWDDAINNLTIYVHKGEITINATLIKGAVPELVKLYFNGGENDAARKMMFQICPYPCNESTVEKEKLIFCFVGRMDPANTQMILQTQFQLKNYNGKNEIAEKCSNAQKQWPKFGEKVLHGFQISYGGKVQKGDKPTLELSTSVNKEAMSIPYNENECVYVHLGEPGALAGFVTMDEHGTRNGSEENFLDRAWKGGLLKMENAVAALAFDLLGLIPQGGLLGVIGSGDKCALHIILKGDGLEKCLGKECEQSNPYLT</sequence>
<feature type="chain" id="PRO_5037403322" evidence="1">
    <location>
        <begin position="28"/>
        <end position="319"/>
    </location>
</feature>
<reference evidence="3" key="1">
    <citation type="submission" date="2022-11" db="UniProtKB">
        <authorList>
            <consortium name="WormBaseParasite"/>
        </authorList>
    </citation>
    <scope>IDENTIFICATION</scope>
</reference>
<organism evidence="2 3">
    <name type="scientific">Globodera rostochiensis</name>
    <name type="common">Golden nematode worm</name>
    <name type="synonym">Heterodera rostochiensis</name>
    <dbReference type="NCBI Taxonomy" id="31243"/>
    <lineage>
        <taxon>Eukaryota</taxon>
        <taxon>Metazoa</taxon>
        <taxon>Ecdysozoa</taxon>
        <taxon>Nematoda</taxon>
        <taxon>Chromadorea</taxon>
        <taxon>Rhabditida</taxon>
        <taxon>Tylenchina</taxon>
        <taxon>Tylenchomorpha</taxon>
        <taxon>Tylenchoidea</taxon>
        <taxon>Heteroderidae</taxon>
        <taxon>Heteroderinae</taxon>
        <taxon>Globodera</taxon>
    </lineage>
</organism>
<keyword evidence="1" id="KW-0732">Signal</keyword>
<name>A0A914HRK3_GLORO</name>
<dbReference type="AlphaFoldDB" id="A0A914HRK3"/>
<protein>
    <submittedName>
        <fullName evidence="3">Uncharacterized protein</fullName>
    </submittedName>
</protein>
<dbReference type="Proteomes" id="UP000887572">
    <property type="component" value="Unplaced"/>
</dbReference>
<evidence type="ECO:0000256" key="1">
    <source>
        <dbReference type="SAM" id="SignalP"/>
    </source>
</evidence>
<proteinExistence type="predicted"/>
<keyword evidence="2" id="KW-1185">Reference proteome</keyword>
<evidence type="ECO:0000313" key="2">
    <source>
        <dbReference type="Proteomes" id="UP000887572"/>
    </source>
</evidence>
<dbReference type="WBParaSite" id="Gr19_v10_g3584.t1">
    <property type="protein sequence ID" value="Gr19_v10_g3584.t1"/>
    <property type="gene ID" value="Gr19_v10_g3584"/>
</dbReference>